<name>A0A2U4EXH4_9SPIR</name>
<gene>
    <name evidence="1" type="ORF">A966_02411</name>
</gene>
<protein>
    <recommendedName>
        <fullName evidence="3">ATPase</fullName>
    </recommendedName>
</protein>
<dbReference type="Pfam" id="PF12784">
    <property type="entry name" value="PDDEXK_2"/>
    <property type="match status" value="1"/>
</dbReference>
<accession>A0A2U4EXH4</accession>
<organism evidence="1 2">
    <name type="scientific">Brachyspira hampsonii 30446</name>
    <dbReference type="NCBI Taxonomy" id="1289135"/>
    <lineage>
        <taxon>Bacteria</taxon>
        <taxon>Pseudomonadati</taxon>
        <taxon>Spirochaetota</taxon>
        <taxon>Spirochaetia</taxon>
        <taxon>Brachyspirales</taxon>
        <taxon>Brachyspiraceae</taxon>
        <taxon>Brachyspira</taxon>
    </lineage>
</organism>
<evidence type="ECO:0000313" key="2">
    <source>
        <dbReference type="Proteomes" id="UP000011663"/>
    </source>
</evidence>
<dbReference type="NCBIfam" id="TIGR01784">
    <property type="entry name" value="T_den_put_tspse"/>
    <property type="match status" value="1"/>
</dbReference>
<evidence type="ECO:0008006" key="3">
    <source>
        <dbReference type="Google" id="ProtNLM"/>
    </source>
</evidence>
<dbReference type="AlphaFoldDB" id="A0A2U4EXH4"/>
<comment type="caution">
    <text evidence="1">The sequence shown here is derived from an EMBL/GenBank/DDBJ whole genome shotgun (WGS) entry which is preliminary data.</text>
</comment>
<dbReference type="RefSeq" id="WP_008721970.1">
    <property type="nucleotide sequence ID" value="NZ_JH994110.1"/>
</dbReference>
<dbReference type="PANTHER" id="PTHR41317">
    <property type="entry name" value="PD-(D_E)XK NUCLEASE FAMILY TRANSPOSASE"/>
    <property type="match status" value="1"/>
</dbReference>
<dbReference type="STRING" id="1289135.A966_02411"/>
<dbReference type="PANTHER" id="PTHR41317:SF1">
    <property type="entry name" value="PD-(D_E)XK NUCLEASE FAMILY TRANSPOSASE"/>
    <property type="match status" value="1"/>
</dbReference>
<reference evidence="1 2" key="1">
    <citation type="submission" date="2012-07" db="EMBL/GenBank/DDBJ databases">
        <title>Genome sequence of Brachyspira sp. 30446, isolated from a pig with mucohaemorrhagic colitis.</title>
        <authorList>
            <person name="Rubin J.E."/>
            <person name="Fernando C."/>
            <person name="Harding J.C.S."/>
            <person name="Hill J.E."/>
        </authorList>
    </citation>
    <scope>NUCLEOTIDE SEQUENCE [LARGE SCALE GENOMIC DNA]</scope>
    <source>
        <strain evidence="1 2">30446</strain>
    </source>
</reference>
<proteinExistence type="predicted"/>
<dbReference type="OrthoDB" id="306161at2"/>
<dbReference type="GeneID" id="66486943"/>
<dbReference type="InterPro" id="IPR010106">
    <property type="entry name" value="RpnA"/>
</dbReference>
<dbReference type="Proteomes" id="UP000011663">
    <property type="component" value="Unassembled WGS sequence"/>
</dbReference>
<evidence type="ECO:0000313" key="1">
    <source>
        <dbReference type="EMBL" id="EKV57945.1"/>
    </source>
</evidence>
<sequence length="357" mass="41268">MDGFKKLEQLFKEPITIDNINRINDCFIRYLFSADGSESIVLSFINSVMKDLDFETFVKVEILNPFSLSKYLKSKESIMDIRCVTESGQVVIIEIQLQGNNEFIYRSLFYWAKGYSVMLDKGEDYNKLQALIIINILDFKLIENIDDIHTCYVLKEIKHNNILTDHCQIHFLELPKFNNNANIKDIKKEFLSWIKFFKGEDMKTLLKEDTVFELVKEKSESFLCDNPLIDTYKRKEIDEYFNKRMIDYEIKNAMNKGIQQGIEQGIEKGIKQGIEQGIEKCIEQGIEKGIERGIEQGIEQGIEKGIKQGIEQGIEKGIEQGIEKSKIEIASNLKKSGIDIKIISENTGLSIEQIEKL</sequence>
<dbReference type="EMBL" id="ALNZ01000010">
    <property type="protein sequence ID" value="EKV57945.1"/>
    <property type="molecule type" value="Genomic_DNA"/>
</dbReference>